<evidence type="ECO:0000256" key="11">
    <source>
        <dbReference type="ARBA" id="ARBA00023128"/>
    </source>
</evidence>
<evidence type="ECO:0000256" key="8">
    <source>
        <dbReference type="ARBA" id="ARBA00022839"/>
    </source>
</evidence>
<dbReference type="GeneID" id="110986166"/>
<proteinExistence type="predicted"/>
<evidence type="ECO:0000256" key="4">
    <source>
        <dbReference type="ARBA" id="ARBA00022664"/>
    </source>
</evidence>
<name>A0A8B7ZEU9_ACAPL</name>
<evidence type="ECO:0000256" key="12">
    <source>
        <dbReference type="ARBA" id="ARBA00072755"/>
    </source>
</evidence>
<evidence type="ECO:0000256" key="5">
    <source>
        <dbReference type="ARBA" id="ARBA00022722"/>
    </source>
</evidence>
<comment type="subcellular location">
    <subcellularLocation>
        <location evidence="2">Mitochondrion matrix</location>
    </subcellularLocation>
</comment>
<dbReference type="OrthoDB" id="412787at2759"/>
<keyword evidence="7" id="KW-0378">Hydrolase</keyword>
<dbReference type="PANTHER" id="PTHR12121">
    <property type="entry name" value="CARBON CATABOLITE REPRESSOR PROTEIN 4"/>
    <property type="match status" value="1"/>
</dbReference>
<dbReference type="GO" id="GO:0004535">
    <property type="term" value="F:poly(A)-specific ribonuclease activity"/>
    <property type="evidence" value="ECO:0007669"/>
    <property type="project" value="UniProtKB-ARBA"/>
</dbReference>
<gene>
    <name evidence="17" type="primary">LOC110986166</name>
</gene>
<evidence type="ECO:0000256" key="9">
    <source>
        <dbReference type="ARBA" id="ARBA00022842"/>
    </source>
</evidence>
<keyword evidence="6" id="KW-0479">Metal-binding</keyword>
<dbReference type="GO" id="GO:0005759">
    <property type="term" value="C:mitochondrial matrix"/>
    <property type="evidence" value="ECO:0007669"/>
    <property type="project" value="UniProtKB-SubCell"/>
</dbReference>
<evidence type="ECO:0000256" key="13">
    <source>
        <dbReference type="ARBA" id="ARBA00083541"/>
    </source>
</evidence>
<sequence>MVVQRIISFLYRTVPALAFLRRDAKMDQLLVRCVEGDEFMSISYSYSDKQSNMLRSQMETAEKSLSRLANNVRKLGRPKKKNKKMKCEQTSDATNQSAEDNYIVCSLFVNGSKVGSDVLNKDAWVEGAILHLGMAKYRVCRNMPTILSLKLPNCILVGCPIYPRVEFEFIKTDACTYTWYREVRQELGGTSHVSIGPSQTFSLTSGEASAESVPMETNASETAIQIPVIINPSLSSQIKGYEKHWVEISSEKVYMPQASELGGHLKLVCTPSDGERLGSAKEVVTMCEVKMAPDAFPFEKRHQYTKDKTSDNCFRVVSYNILADMYADSDFSRDVLYPYCPKDVLDIDYREQLLLKELTGYNADIMCLQEVGRKLFESSMEPSLKNSGLDGLLRCKHGNLAEGEAIFYRTDKFRLLGSHDVAFCEVLQKDPLHRNLLEAVARSDAMLKRFLGLAAVVQVAVFELISDPSKRLCIANTHLYFHPRASHIRLIQTAMITQHIQKVCSVYQEQDNQVKPAVVLCGDLNSTPDGCVYEFLVKGSLSEKSVDWYSSGKEEFCGGVALTHSLNFQDACQDIAYTNLVAGFRGKLDHIMFEGDKMKVDRVIPMSTHQEVTRHVALPNAVFPSDHLSLVCELSWK</sequence>
<keyword evidence="11" id="KW-0496">Mitochondrion</keyword>
<dbReference type="Gene3D" id="3.60.10.10">
    <property type="entry name" value="Endonuclease/exonuclease/phosphatase"/>
    <property type="match status" value="1"/>
</dbReference>
<organism evidence="16 17">
    <name type="scientific">Acanthaster planci</name>
    <name type="common">Crown-of-thorns starfish</name>
    <dbReference type="NCBI Taxonomy" id="133434"/>
    <lineage>
        <taxon>Eukaryota</taxon>
        <taxon>Metazoa</taxon>
        <taxon>Echinodermata</taxon>
        <taxon>Eleutherozoa</taxon>
        <taxon>Asterozoa</taxon>
        <taxon>Asteroidea</taxon>
        <taxon>Valvatacea</taxon>
        <taxon>Valvatida</taxon>
        <taxon>Acanthasteridae</taxon>
        <taxon>Acanthaster</taxon>
    </lineage>
</organism>
<evidence type="ECO:0000259" key="15">
    <source>
        <dbReference type="Pfam" id="PF21171"/>
    </source>
</evidence>
<dbReference type="RefSeq" id="XP_022103512.1">
    <property type="nucleotide sequence ID" value="XM_022247820.1"/>
</dbReference>
<keyword evidence="9" id="KW-0460">Magnesium</keyword>
<dbReference type="Pfam" id="PF03372">
    <property type="entry name" value="Exo_endo_phos"/>
    <property type="match status" value="1"/>
</dbReference>
<dbReference type="InterPro" id="IPR036691">
    <property type="entry name" value="Endo/exonu/phosph_ase_sf"/>
</dbReference>
<keyword evidence="4" id="KW-0507">mRNA processing</keyword>
<keyword evidence="5" id="KW-0540">Nuclease</keyword>
<feature type="domain" description="2',5'-phosphodiesterase 12-like N-terminal" evidence="15">
    <location>
        <begin position="144"/>
        <end position="289"/>
    </location>
</feature>
<dbReference type="FunFam" id="3.60.10.10:FF:000018">
    <property type="entry name" value="2',5'-phosphodiesterase 12"/>
    <property type="match status" value="1"/>
</dbReference>
<dbReference type="InterPro" id="IPR050410">
    <property type="entry name" value="CCR4/nocturin_mRNA_transcr"/>
</dbReference>
<evidence type="ECO:0000256" key="2">
    <source>
        <dbReference type="ARBA" id="ARBA00004305"/>
    </source>
</evidence>
<dbReference type="PANTHER" id="PTHR12121:SF37">
    <property type="entry name" value="2',5'-PHOSPHODIESTERASE 12"/>
    <property type="match status" value="1"/>
</dbReference>
<evidence type="ECO:0000256" key="10">
    <source>
        <dbReference type="ARBA" id="ARBA00022946"/>
    </source>
</evidence>
<evidence type="ECO:0000256" key="7">
    <source>
        <dbReference type="ARBA" id="ARBA00022801"/>
    </source>
</evidence>
<protein>
    <recommendedName>
        <fullName evidence="12">2',5'-phosphodiesterase 12</fullName>
    </recommendedName>
    <alternativeName>
        <fullName evidence="13">Mitochondrial deadenylase</fullName>
    </alternativeName>
</protein>
<dbReference type="SUPFAM" id="SSF56219">
    <property type="entry name" value="DNase I-like"/>
    <property type="match status" value="1"/>
</dbReference>
<keyword evidence="16" id="KW-1185">Reference proteome</keyword>
<evidence type="ECO:0000313" key="16">
    <source>
        <dbReference type="Proteomes" id="UP000694845"/>
    </source>
</evidence>
<dbReference type="InterPro" id="IPR005135">
    <property type="entry name" value="Endo/exonuclease/phosphatase"/>
</dbReference>
<comment type="cofactor">
    <cofactor evidence="1">
        <name>Mg(2+)</name>
        <dbReference type="ChEBI" id="CHEBI:18420"/>
    </cofactor>
</comment>
<keyword evidence="8" id="KW-0269">Exonuclease</keyword>
<dbReference type="GO" id="GO:0006397">
    <property type="term" value="P:mRNA processing"/>
    <property type="evidence" value="ECO:0007669"/>
    <property type="project" value="UniProtKB-KW"/>
</dbReference>
<dbReference type="CTD" id="201626"/>
<dbReference type="GO" id="GO:0000288">
    <property type="term" value="P:nuclear-transcribed mRNA catabolic process, deadenylation-dependent decay"/>
    <property type="evidence" value="ECO:0007669"/>
    <property type="project" value="TreeGrafter"/>
</dbReference>
<keyword evidence="3" id="KW-0597">Phosphoprotein</keyword>
<dbReference type="AlphaFoldDB" id="A0A8B7ZEU9"/>
<dbReference type="Pfam" id="PF21171">
    <property type="entry name" value="PDE12-like_N"/>
    <property type="match status" value="1"/>
</dbReference>
<feature type="domain" description="Endonuclease/exonuclease/phosphatase" evidence="14">
    <location>
        <begin position="318"/>
        <end position="627"/>
    </location>
</feature>
<evidence type="ECO:0000256" key="1">
    <source>
        <dbReference type="ARBA" id="ARBA00001946"/>
    </source>
</evidence>
<dbReference type="OMA" id="FRLKSAC"/>
<dbReference type="KEGG" id="aplc:110986166"/>
<keyword evidence="10" id="KW-0809">Transit peptide</keyword>
<dbReference type="InterPro" id="IPR048821">
    <property type="entry name" value="PDE12-like_N"/>
</dbReference>
<evidence type="ECO:0000256" key="3">
    <source>
        <dbReference type="ARBA" id="ARBA00022553"/>
    </source>
</evidence>
<dbReference type="Proteomes" id="UP000694845">
    <property type="component" value="Unplaced"/>
</dbReference>
<evidence type="ECO:0000256" key="6">
    <source>
        <dbReference type="ARBA" id="ARBA00022723"/>
    </source>
</evidence>
<evidence type="ECO:0000259" key="14">
    <source>
        <dbReference type="Pfam" id="PF03372"/>
    </source>
</evidence>
<evidence type="ECO:0000313" key="17">
    <source>
        <dbReference type="RefSeq" id="XP_022103512.1"/>
    </source>
</evidence>
<dbReference type="GO" id="GO:0046872">
    <property type="term" value="F:metal ion binding"/>
    <property type="evidence" value="ECO:0007669"/>
    <property type="project" value="UniProtKB-KW"/>
</dbReference>
<accession>A0A8B7ZEU9</accession>
<reference evidence="17" key="1">
    <citation type="submission" date="2025-08" db="UniProtKB">
        <authorList>
            <consortium name="RefSeq"/>
        </authorList>
    </citation>
    <scope>IDENTIFICATION</scope>
</reference>